<reference evidence="14 15" key="1">
    <citation type="submission" date="2024-04" db="EMBL/GenBank/DDBJ databases">
        <authorList>
            <consortium name="Genoscope - CEA"/>
            <person name="William W."/>
        </authorList>
    </citation>
    <scope>NUCLEOTIDE SEQUENCE [LARGE SCALE GENOMIC DNA]</scope>
</reference>
<comment type="subunit">
    <text evidence="11">Component of the nexin-dynein regulatory complex (N-DRC). Interacts with CFAP52.</text>
</comment>
<evidence type="ECO:0000256" key="5">
    <source>
        <dbReference type="ARBA" id="ARBA00022490"/>
    </source>
</evidence>
<feature type="coiled-coil region" evidence="12">
    <location>
        <begin position="338"/>
        <end position="430"/>
    </location>
</feature>
<dbReference type="Pfam" id="PF00612">
    <property type="entry name" value="IQ"/>
    <property type="match status" value="1"/>
</dbReference>
<evidence type="ECO:0000256" key="1">
    <source>
        <dbReference type="ARBA" id="ARBA00003029"/>
    </source>
</evidence>
<dbReference type="PANTHER" id="PTHR31598:SF1">
    <property type="entry name" value="DYNEIN REGULATORY COMPLEX PROTEIN 10"/>
    <property type="match status" value="1"/>
</dbReference>
<keyword evidence="6" id="KW-0282">Flagellum</keyword>
<evidence type="ECO:0000313" key="15">
    <source>
        <dbReference type="Proteomes" id="UP001497497"/>
    </source>
</evidence>
<evidence type="ECO:0000256" key="10">
    <source>
        <dbReference type="ARBA" id="ARBA00032180"/>
    </source>
</evidence>
<protein>
    <recommendedName>
        <fullName evidence="4">Dynein regulatory complex protein 10</fullName>
    </recommendedName>
    <alternativeName>
        <fullName evidence="10">IQ domain-containing protein D</fullName>
    </alternativeName>
</protein>
<comment type="similarity">
    <text evidence="3">Belongs to the DRC10 family.</text>
</comment>
<keyword evidence="8" id="KW-0206">Cytoskeleton</keyword>
<keyword evidence="15" id="KW-1185">Reference proteome</keyword>
<comment type="subcellular location">
    <subcellularLocation>
        <location evidence="2">Cytoplasm</location>
        <location evidence="2">Cytoskeleton</location>
        <location evidence="2">Flagellum axoneme</location>
    </subcellularLocation>
</comment>
<evidence type="ECO:0000256" key="11">
    <source>
        <dbReference type="ARBA" id="ARBA00046836"/>
    </source>
</evidence>
<evidence type="ECO:0000256" key="4">
    <source>
        <dbReference type="ARBA" id="ARBA00021752"/>
    </source>
</evidence>
<dbReference type="PROSITE" id="PS50096">
    <property type="entry name" value="IQ"/>
    <property type="match status" value="1"/>
</dbReference>
<feature type="compositionally biased region" description="Low complexity" evidence="13">
    <location>
        <begin position="186"/>
        <end position="196"/>
    </location>
</feature>
<dbReference type="AlphaFoldDB" id="A0AAV2H2Z1"/>
<dbReference type="Proteomes" id="UP001497497">
    <property type="component" value="Unassembled WGS sequence"/>
</dbReference>
<evidence type="ECO:0000256" key="6">
    <source>
        <dbReference type="ARBA" id="ARBA00022846"/>
    </source>
</evidence>
<name>A0AAV2H2Z1_LYMST</name>
<keyword evidence="12" id="KW-0175">Coiled coil</keyword>
<keyword evidence="5" id="KW-0963">Cytoplasm</keyword>
<keyword evidence="7" id="KW-0969">Cilium</keyword>
<evidence type="ECO:0000256" key="12">
    <source>
        <dbReference type="SAM" id="Coils"/>
    </source>
</evidence>
<comment type="function">
    <text evidence="1">Component of the nexin-dynein regulatory complex (N-DRC), a key regulator of ciliary/flagellar motility which maintains the alignment and integrity of the distal axoneme and regulates microtubule sliding in motile axonemes.</text>
</comment>
<dbReference type="CDD" id="cd23767">
    <property type="entry name" value="IQCD"/>
    <property type="match status" value="1"/>
</dbReference>
<comment type="caution">
    <text evidence="14">The sequence shown here is derived from an EMBL/GenBank/DDBJ whole genome shotgun (WGS) entry which is preliminary data.</text>
</comment>
<feature type="region of interest" description="Disordered" evidence="13">
    <location>
        <begin position="172"/>
        <end position="215"/>
    </location>
</feature>
<accession>A0AAV2H2Z1</accession>
<evidence type="ECO:0000256" key="7">
    <source>
        <dbReference type="ARBA" id="ARBA00023069"/>
    </source>
</evidence>
<feature type="coiled-coil region" evidence="12">
    <location>
        <begin position="460"/>
        <end position="515"/>
    </location>
</feature>
<dbReference type="InterPro" id="IPR042815">
    <property type="entry name" value="DRC10"/>
</dbReference>
<dbReference type="EMBL" id="CAXITT010000024">
    <property type="protein sequence ID" value="CAL1527898.1"/>
    <property type="molecule type" value="Genomic_DNA"/>
</dbReference>
<evidence type="ECO:0000256" key="8">
    <source>
        <dbReference type="ARBA" id="ARBA00023212"/>
    </source>
</evidence>
<dbReference type="SMART" id="SM00015">
    <property type="entry name" value="IQ"/>
    <property type="match status" value="1"/>
</dbReference>
<proteinExistence type="inferred from homology"/>
<sequence>MSTQILTVTTEATMEPTLHMKLTPLPPTNKKTNTSIRLRNIKLDPTRALEPARKKLSAIESQRIMAVFEDTIRRVELVNAFPYVIENIDRFRFSLGNQLADLFIQHGRIQSSYKEIRDQLDQLLQKRAKQRAKIELQNIALKEEEDANKNNDLFENYDDESDYKEEDNHMVNEDQENEKMGFNTNSSRQSSAKSSSYMERGSGFNRPDSSQGVSRNIHSMVREEGEEEERASSAKSLVGLSDFEPRIEEAMRNLGLVAQQVSHSCKNILRLFMANPAAMKVVLEAYPGDESPQSIVTNMQELREILMHKLLTNPEEEKERAAYLDEISKRERHNAALIEKLEKDLKTAIDEKDEEIRKNNDIIKRLQTDLHTIEKVSEENNRRTRLEAEKNEMADAKNSQQKSQKLQSEINALQSALNNFITEHRELEADLRAKKYKVENEVDNWIQKYDQDLGERQDEYEEIDTVYTEEKKQLLELEERFATLEKEYLSIMEERRVARSKLEKAQRELEMLVKAATTIQAFWRSYKVRKALKAKSKKKGGRKGGKKK</sequence>
<dbReference type="InterPro" id="IPR000048">
    <property type="entry name" value="IQ_motif_EF-hand-BS"/>
</dbReference>
<organism evidence="14 15">
    <name type="scientific">Lymnaea stagnalis</name>
    <name type="common">Great pond snail</name>
    <name type="synonym">Helix stagnalis</name>
    <dbReference type="NCBI Taxonomy" id="6523"/>
    <lineage>
        <taxon>Eukaryota</taxon>
        <taxon>Metazoa</taxon>
        <taxon>Spiralia</taxon>
        <taxon>Lophotrochozoa</taxon>
        <taxon>Mollusca</taxon>
        <taxon>Gastropoda</taxon>
        <taxon>Heterobranchia</taxon>
        <taxon>Euthyneura</taxon>
        <taxon>Panpulmonata</taxon>
        <taxon>Hygrophila</taxon>
        <taxon>Lymnaeoidea</taxon>
        <taxon>Lymnaeidae</taxon>
        <taxon>Lymnaea</taxon>
    </lineage>
</organism>
<keyword evidence="9" id="KW-0966">Cell projection</keyword>
<dbReference type="PANTHER" id="PTHR31598">
    <property type="entry name" value="IQ DOMAIN-CONTAINING PROTEIN D"/>
    <property type="match status" value="1"/>
</dbReference>
<gene>
    <name evidence="14" type="ORF">GSLYS_00002068001</name>
</gene>
<evidence type="ECO:0000256" key="2">
    <source>
        <dbReference type="ARBA" id="ARBA00004611"/>
    </source>
</evidence>
<evidence type="ECO:0000256" key="9">
    <source>
        <dbReference type="ARBA" id="ARBA00023273"/>
    </source>
</evidence>
<evidence type="ECO:0000256" key="13">
    <source>
        <dbReference type="SAM" id="MobiDB-lite"/>
    </source>
</evidence>
<evidence type="ECO:0000313" key="14">
    <source>
        <dbReference type="EMBL" id="CAL1527898.1"/>
    </source>
</evidence>
<dbReference type="Gene3D" id="1.20.5.190">
    <property type="match status" value="1"/>
</dbReference>
<evidence type="ECO:0000256" key="3">
    <source>
        <dbReference type="ARBA" id="ARBA00009071"/>
    </source>
</evidence>